<dbReference type="EMBL" id="PDET01000008">
    <property type="protein sequence ID" value="PRD14869.1"/>
    <property type="molecule type" value="Genomic_DNA"/>
</dbReference>
<dbReference type="CDD" id="cd00610">
    <property type="entry name" value="OAT_like"/>
    <property type="match status" value="1"/>
</dbReference>
<dbReference type="InterPro" id="IPR015421">
    <property type="entry name" value="PyrdxlP-dep_Trfase_major"/>
</dbReference>
<evidence type="ECO:0000256" key="4">
    <source>
        <dbReference type="RuleBase" id="RU003560"/>
    </source>
</evidence>
<dbReference type="RefSeq" id="WP_105593152.1">
    <property type="nucleotide sequence ID" value="NZ_PDET01000008.1"/>
</dbReference>
<dbReference type="PANTHER" id="PTHR45688">
    <property type="match status" value="1"/>
</dbReference>
<dbReference type="Pfam" id="PF00202">
    <property type="entry name" value="Aminotran_3"/>
    <property type="match status" value="1"/>
</dbReference>
<keyword evidence="6" id="KW-1185">Reference proteome</keyword>
<name>A0A2S9IAQ2_9GAMM</name>
<keyword evidence="3 4" id="KW-0663">Pyridoxal phosphate</keyword>
<accession>A0A2S9IAQ2</accession>
<proteinExistence type="inferred from homology"/>
<dbReference type="InterPro" id="IPR005814">
    <property type="entry name" value="Aminotrans_3"/>
</dbReference>
<dbReference type="GO" id="GO:0030170">
    <property type="term" value="F:pyridoxal phosphate binding"/>
    <property type="evidence" value="ECO:0007669"/>
    <property type="project" value="InterPro"/>
</dbReference>
<dbReference type="InterPro" id="IPR015422">
    <property type="entry name" value="PyrdxlP-dep_Trfase_small"/>
</dbReference>
<comment type="cofactor">
    <cofactor evidence="1">
        <name>pyridoxal 5'-phosphate</name>
        <dbReference type="ChEBI" id="CHEBI:597326"/>
    </cofactor>
</comment>
<dbReference type="PIRSF" id="PIRSF000521">
    <property type="entry name" value="Transaminase_4ab_Lys_Orn"/>
    <property type="match status" value="1"/>
</dbReference>
<dbReference type="SUPFAM" id="SSF53383">
    <property type="entry name" value="PLP-dependent transferases"/>
    <property type="match status" value="1"/>
</dbReference>
<protein>
    <submittedName>
        <fullName evidence="5">Aspartate aminotransferase family protein</fullName>
    </submittedName>
</protein>
<evidence type="ECO:0000313" key="5">
    <source>
        <dbReference type="EMBL" id="PRD14869.1"/>
    </source>
</evidence>
<comment type="caution">
    <text evidence="5">The sequence shown here is derived from an EMBL/GenBank/DDBJ whole genome shotgun (WGS) entry which is preliminary data.</text>
</comment>
<sequence>MKSTTDLNMVNAYIPGRADVGASTTAMIQRRDALLGPAYRLMYEHPLHIVRGEGAWLIDADGRRFLDVYNNVTSLGHCHPAVSEEICRQVQTLATNTRYLHDTILELAERLLATVPETSLAHLMLTCTGSEANDLAYRIAKMRTGGSGIIVTETAYHGITDAVSQFSPSLGTSVDLGPHVRLIPAPCHYHAEGVDLNERFTQDVEAAIADLQRHGIKPAMLIVDSLFTSDGILPGPAGFLKGAVEAIKRAGGLFIADEVQPGFGRTGEHMWGFQRHGVIPDIVTLGKPMGNGQPIAGLLATADVLKEFGQRSRYFNTFAGNTVSCAAALAVLQTIEREGLIDHARKVGKVLLDGIIELQARHPAIGDVRGAGLFVGVELVADRLTRTPDRWLTSQVVNRMRQQGILLSACAKGHNVLKIRPPLILSEEQAAMVIRALDQALTEAAAARTGQLNPVV</sequence>
<dbReference type="AlphaFoldDB" id="A0A2S9IAQ2"/>
<dbReference type="Gene3D" id="3.40.640.10">
    <property type="entry name" value="Type I PLP-dependent aspartate aminotransferase-like (Major domain)"/>
    <property type="match status" value="1"/>
</dbReference>
<gene>
    <name evidence="5" type="ORF">CQW29_12960</name>
</gene>
<dbReference type="PANTHER" id="PTHR45688:SF13">
    <property type="entry name" value="ALANINE--GLYOXYLATE AMINOTRANSFERASE 2-LIKE"/>
    <property type="match status" value="1"/>
</dbReference>
<dbReference type="Gene3D" id="3.90.1150.10">
    <property type="entry name" value="Aspartate Aminotransferase, domain 1"/>
    <property type="match status" value="1"/>
</dbReference>
<evidence type="ECO:0000256" key="3">
    <source>
        <dbReference type="ARBA" id="ARBA00022898"/>
    </source>
</evidence>
<comment type="similarity">
    <text evidence="2 4">Belongs to the class-III pyridoxal-phosphate-dependent aminotransferase family.</text>
</comment>
<keyword evidence="5" id="KW-0808">Transferase</keyword>
<evidence type="ECO:0000313" key="6">
    <source>
        <dbReference type="Proteomes" id="UP000239181"/>
    </source>
</evidence>
<reference evidence="5 6" key="1">
    <citation type="submission" date="2017-10" db="EMBL/GenBank/DDBJ databases">
        <title>Draft genome of two endophytic bacteria isolated from 'guarana' Paullinia cupana (Mart.) Ducke.</title>
        <authorList>
            <person name="Siqueira K.A."/>
            <person name="Liotti R.G."/>
            <person name="Mendes T.A."/>
            <person name="Soares M.A."/>
        </authorList>
    </citation>
    <scope>NUCLEOTIDE SEQUENCE [LARGE SCALE GENOMIC DNA]</scope>
    <source>
        <strain evidence="5 6">342</strain>
    </source>
</reference>
<dbReference type="OrthoDB" id="9801052at2"/>
<keyword evidence="5" id="KW-0032">Aminotransferase</keyword>
<dbReference type="InterPro" id="IPR049704">
    <property type="entry name" value="Aminotrans_3_PPA_site"/>
</dbReference>
<dbReference type="PROSITE" id="PS00600">
    <property type="entry name" value="AA_TRANSFER_CLASS_3"/>
    <property type="match status" value="1"/>
</dbReference>
<evidence type="ECO:0000256" key="2">
    <source>
        <dbReference type="ARBA" id="ARBA00008954"/>
    </source>
</evidence>
<evidence type="ECO:0000256" key="1">
    <source>
        <dbReference type="ARBA" id="ARBA00001933"/>
    </source>
</evidence>
<dbReference type="GO" id="GO:0008483">
    <property type="term" value="F:transaminase activity"/>
    <property type="evidence" value="ECO:0007669"/>
    <property type="project" value="UniProtKB-KW"/>
</dbReference>
<dbReference type="InterPro" id="IPR015424">
    <property type="entry name" value="PyrdxlP-dep_Trfase"/>
</dbReference>
<organism evidence="5 6">
    <name type="scientific">Pantoea coffeiphila</name>
    <dbReference type="NCBI Taxonomy" id="1465635"/>
    <lineage>
        <taxon>Bacteria</taxon>
        <taxon>Pseudomonadati</taxon>
        <taxon>Pseudomonadota</taxon>
        <taxon>Gammaproteobacteria</taxon>
        <taxon>Enterobacterales</taxon>
        <taxon>Erwiniaceae</taxon>
        <taxon>Pantoea</taxon>
    </lineage>
</organism>
<dbReference type="Proteomes" id="UP000239181">
    <property type="component" value="Unassembled WGS sequence"/>
</dbReference>